<organism evidence="1">
    <name type="scientific">Brachypodium distachyon</name>
    <name type="common">Purple false brome</name>
    <name type="synonym">Trachynia distachya</name>
    <dbReference type="NCBI Taxonomy" id="15368"/>
    <lineage>
        <taxon>Eukaryota</taxon>
        <taxon>Viridiplantae</taxon>
        <taxon>Streptophyta</taxon>
        <taxon>Embryophyta</taxon>
        <taxon>Tracheophyta</taxon>
        <taxon>Spermatophyta</taxon>
        <taxon>Magnoliopsida</taxon>
        <taxon>Liliopsida</taxon>
        <taxon>Poales</taxon>
        <taxon>Poaceae</taxon>
        <taxon>BOP clade</taxon>
        <taxon>Pooideae</taxon>
        <taxon>Stipodae</taxon>
        <taxon>Brachypodieae</taxon>
        <taxon>Brachypodium</taxon>
    </lineage>
</organism>
<reference evidence="1" key="2">
    <citation type="submission" date="2017-06" db="EMBL/GenBank/DDBJ databases">
        <title>WGS assembly of Brachypodium distachyon.</title>
        <authorList>
            <consortium name="The International Brachypodium Initiative"/>
            <person name="Lucas S."/>
            <person name="Harmon-Smith M."/>
            <person name="Lail K."/>
            <person name="Tice H."/>
            <person name="Grimwood J."/>
            <person name="Bruce D."/>
            <person name="Barry K."/>
            <person name="Shu S."/>
            <person name="Lindquist E."/>
            <person name="Wang M."/>
            <person name="Pitluck S."/>
            <person name="Vogel J.P."/>
            <person name="Garvin D.F."/>
            <person name="Mockler T.C."/>
            <person name="Schmutz J."/>
            <person name="Rokhsar D."/>
            <person name="Bevan M.W."/>
        </authorList>
    </citation>
    <scope>NUCLEOTIDE SEQUENCE</scope>
    <source>
        <strain evidence="1">Bd21</strain>
    </source>
</reference>
<dbReference type="EnsemblPlants" id="PNT73905">
    <property type="protein sequence ID" value="PNT73905"/>
    <property type="gene ID" value="BRADI_1g03977v3"/>
</dbReference>
<sequence>MALTCYLTKDEVNADLTDSRACSKLFKRGKQSQHACLHDILILQLKKDQML</sequence>
<dbReference type="Gramene" id="PNT73905">
    <property type="protein sequence ID" value="PNT73905"/>
    <property type="gene ID" value="BRADI_1g03977v3"/>
</dbReference>
<name>A0A2K2DHZ6_BRADI</name>
<dbReference type="InParanoid" id="A0A2K2DHZ6"/>
<keyword evidence="3" id="KW-1185">Reference proteome</keyword>
<reference evidence="1 2" key="1">
    <citation type="journal article" date="2010" name="Nature">
        <title>Genome sequencing and analysis of the model grass Brachypodium distachyon.</title>
        <authorList>
            <consortium name="International Brachypodium Initiative"/>
        </authorList>
    </citation>
    <scope>NUCLEOTIDE SEQUENCE [LARGE SCALE GENOMIC DNA]</scope>
    <source>
        <strain evidence="1 2">Bd21</strain>
    </source>
</reference>
<protein>
    <submittedName>
        <fullName evidence="1 2">Uncharacterized protein</fullName>
    </submittedName>
</protein>
<proteinExistence type="predicted"/>
<dbReference type="AlphaFoldDB" id="A0A2K2DHZ6"/>
<gene>
    <name evidence="1" type="ORF">BRADI_1g03977v3</name>
</gene>
<evidence type="ECO:0000313" key="3">
    <source>
        <dbReference type="Proteomes" id="UP000008810"/>
    </source>
</evidence>
<reference evidence="2" key="3">
    <citation type="submission" date="2018-08" db="UniProtKB">
        <authorList>
            <consortium name="EnsemblPlants"/>
        </authorList>
    </citation>
    <scope>IDENTIFICATION</scope>
    <source>
        <strain evidence="2">cv. Bd21</strain>
    </source>
</reference>
<accession>A0A2K2DHZ6</accession>
<dbReference type="Proteomes" id="UP000008810">
    <property type="component" value="Chromosome 1"/>
</dbReference>
<evidence type="ECO:0000313" key="1">
    <source>
        <dbReference type="EMBL" id="PNT73905.1"/>
    </source>
</evidence>
<evidence type="ECO:0000313" key="2">
    <source>
        <dbReference type="EnsemblPlants" id="PNT73905"/>
    </source>
</evidence>
<dbReference type="EMBL" id="CM000880">
    <property type="protein sequence ID" value="PNT73905.1"/>
    <property type="molecule type" value="Genomic_DNA"/>
</dbReference>